<proteinExistence type="predicted"/>
<keyword evidence="4" id="KW-1185">Reference proteome</keyword>
<evidence type="ECO:0000313" key="4">
    <source>
        <dbReference type="Proteomes" id="UP001219518"/>
    </source>
</evidence>
<organism evidence="3 4">
    <name type="scientific">Frankliniella fusca</name>
    <dbReference type="NCBI Taxonomy" id="407009"/>
    <lineage>
        <taxon>Eukaryota</taxon>
        <taxon>Metazoa</taxon>
        <taxon>Ecdysozoa</taxon>
        <taxon>Arthropoda</taxon>
        <taxon>Hexapoda</taxon>
        <taxon>Insecta</taxon>
        <taxon>Pterygota</taxon>
        <taxon>Neoptera</taxon>
        <taxon>Paraneoptera</taxon>
        <taxon>Thysanoptera</taxon>
        <taxon>Terebrantia</taxon>
        <taxon>Thripoidea</taxon>
        <taxon>Thripidae</taxon>
        <taxon>Frankliniella</taxon>
    </lineage>
</organism>
<reference evidence="3" key="1">
    <citation type="submission" date="2021-07" db="EMBL/GenBank/DDBJ databases">
        <authorList>
            <person name="Catto M.A."/>
            <person name="Jacobson A."/>
            <person name="Kennedy G."/>
            <person name="Labadie P."/>
            <person name="Hunt B.G."/>
            <person name="Srinivasan R."/>
        </authorList>
    </citation>
    <scope>NUCLEOTIDE SEQUENCE</scope>
    <source>
        <strain evidence="3">PL_HMW_Pooled</strain>
        <tissue evidence="3">Head</tissue>
    </source>
</reference>
<feature type="signal peptide" evidence="2">
    <location>
        <begin position="1"/>
        <end position="26"/>
    </location>
</feature>
<keyword evidence="2" id="KW-0732">Signal</keyword>
<sequence>MTSSTFFRCVTGAIAAVAFVSLQVHCQREQQGVLEAVLDRAQDALRAAWGRARADADDVVQGVVRGFRRQEHDALHAASVQLEKLGVGVDLTEASDDVDDSVVGCAKETQAKYRRLLAQLRRRVERCWGWEAREVTALLRALENLMLAGDRLPGLLRTNMDQCLSRGRGGGAGGGGGRGGDNATTSVPPSPFRVVRCTVDAVNLTWTYVSSVPREVARTARKTAGLLGSSREDWDACARGVIRQTAGPALQYLRDLGACVADRVSEQSWRRMHRAWQNPRR</sequence>
<feature type="compositionally biased region" description="Gly residues" evidence="1">
    <location>
        <begin position="167"/>
        <end position="180"/>
    </location>
</feature>
<dbReference type="EMBL" id="JAHWGI010000055">
    <property type="protein sequence ID" value="KAK3908366.1"/>
    <property type="molecule type" value="Genomic_DNA"/>
</dbReference>
<evidence type="ECO:0000256" key="2">
    <source>
        <dbReference type="SAM" id="SignalP"/>
    </source>
</evidence>
<dbReference type="Proteomes" id="UP001219518">
    <property type="component" value="Unassembled WGS sequence"/>
</dbReference>
<evidence type="ECO:0000313" key="3">
    <source>
        <dbReference type="EMBL" id="KAK3908366.1"/>
    </source>
</evidence>
<evidence type="ECO:0000256" key="1">
    <source>
        <dbReference type="SAM" id="MobiDB-lite"/>
    </source>
</evidence>
<protein>
    <submittedName>
        <fullName evidence="3">Interference hedgehog</fullName>
    </submittedName>
</protein>
<comment type="caution">
    <text evidence="3">The sequence shown here is derived from an EMBL/GenBank/DDBJ whole genome shotgun (WGS) entry which is preliminary data.</text>
</comment>
<accession>A0AAE1GS45</accession>
<gene>
    <name evidence="3" type="ORF">KUF71_018859</name>
</gene>
<feature type="region of interest" description="Disordered" evidence="1">
    <location>
        <begin position="166"/>
        <end position="187"/>
    </location>
</feature>
<name>A0AAE1GS45_9NEOP</name>
<feature type="chain" id="PRO_5042221056" evidence="2">
    <location>
        <begin position="27"/>
        <end position="281"/>
    </location>
</feature>
<reference evidence="3" key="2">
    <citation type="journal article" date="2023" name="BMC Genomics">
        <title>Pest status, molecular evolution, and epigenetic factors derived from the genome assembly of Frankliniella fusca, a thysanopteran phytovirus vector.</title>
        <authorList>
            <person name="Catto M.A."/>
            <person name="Labadie P.E."/>
            <person name="Jacobson A.L."/>
            <person name="Kennedy G.G."/>
            <person name="Srinivasan R."/>
            <person name="Hunt B.G."/>
        </authorList>
    </citation>
    <scope>NUCLEOTIDE SEQUENCE</scope>
    <source>
        <strain evidence="3">PL_HMW_Pooled</strain>
    </source>
</reference>
<dbReference type="AlphaFoldDB" id="A0AAE1GS45"/>